<evidence type="ECO:0000313" key="3">
    <source>
        <dbReference type="Proteomes" id="UP000499080"/>
    </source>
</evidence>
<sequence length="157" mass="17951">MKSTRTRAKNDVIGCRRSEPIILSDFLPQFYQGRVCKYASGNSSSEHMCFVVSPWEEHGRSCISRSTDNTTNGYERSSVSARNFPNLFNTLLSNYFCFGLYTVVVPVSSKFHILLPSEYPGNRFNSSFKLSENIITLFLLKDIARERLQHSGCRMEI</sequence>
<protein>
    <submittedName>
        <fullName evidence="1">Uncharacterized protein</fullName>
    </submittedName>
</protein>
<comment type="caution">
    <text evidence="1">The sequence shown here is derived from an EMBL/GenBank/DDBJ whole genome shotgun (WGS) entry which is preliminary data.</text>
</comment>
<proteinExistence type="predicted"/>
<name>A0A4Y2UCL4_ARAVE</name>
<keyword evidence="3" id="KW-1185">Reference proteome</keyword>
<accession>A0A4Y2UCL4</accession>
<organism evidence="1 3">
    <name type="scientific">Araneus ventricosus</name>
    <name type="common">Orbweaver spider</name>
    <name type="synonym">Epeira ventricosa</name>
    <dbReference type="NCBI Taxonomy" id="182803"/>
    <lineage>
        <taxon>Eukaryota</taxon>
        <taxon>Metazoa</taxon>
        <taxon>Ecdysozoa</taxon>
        <taxon>Arthropoda</taxon>
        <taxon>Chelicerata</taxon>
        <taxon>Arachnida</taxon>
        <taxon>Araneae</taxon>
        <taxon>Araneomorphae</taxon>
        <taxon>Entelegynae</taxon>
        <taxon>Araneoidea</taxon>
        <taxon>Araneidae</taxon>
        <taxon>Araneus</taxon>
    </lineage>
</organism>
<dbReference type="AlphaFoldDB" id="A0A4Y2UCL4"/>
<dbReference type="Proteomes" id="UP000499080">
    <property type="component" value="Unassembled WGS sequence"/>
</dbReference>
<evidence type="ECO:0000313" key="2">
    <source>
        <dbReference type="EMBL" id="GBO09311.1"/>
    </source>
</evidence>
<gene>
    <name evidence="1" type="ORF">AVEN_111396_1</name>
    <name evidence="2" type="ORF">AVEN_275451_1</name>
</gene>
<reference evidence="1 3" key="1">
    <citation type="journal article" date="2019" name="Sci. Rep.">
        <title>Orb-weaving spider Araneus ventricosus genome elucidates the spidroin gene catalogue.</title>
        <authorList>
            <person name="Kono N."/>
            <person name="Nakamura H."/>
            <person name="Ohtoshi R."/>
            <person name="Moran D.A.P."/>
            <person name="Shinohara A."/>
            <person name="Yoshida Y."/>
            <person name="Fujiwara M."/>
            <person name="Mori M."/>
            <person name="Tomita M."/>
            <person name="Arakawa K."/>
        </authorList>
    </citation>
    <scope>NUCLEOTIDE SEQUENCE [LARGE SCALE GENOMIC DNA]</scope>
</reference>
<evidence type="ECO:0000313" key="1">
    <source>
        <dbReference type="EMBL" id="GBO09310.1"/>
    </source>
</evidence>
<dbReference type="EMBL" id="BGPR01034779">
    <property type="protein sequence ID" value="GBO09310.1"/>
    <property type="molecule type" value="Genomic_DNA"/>
</dbReference>
<dbReference type="EMBL" id="BGPR01034781">
    <property type="protein sequence ID" value="GBO09311.1"/>
    <property type="molecule type" value="Genomic_DNA"/>
</dbReference>